<dbReference type="AlphaFoldDB" id="A0A167J6M9"/>
<accession>A0A167J6M9</accession>
<evidence type="ECO:0000313" key="3">
    <source>
        <dbReference type="Proteomes" id="UP000076863"/>
    </source>
</evidence>
<organism evidence="2 3">
    <name type="scientific">Beauveria brongniartii RCEF 3172</name>
    <dbReference type="NCBI Taxonomy" id="1081107"/>
    <lineage>
        <taxon>Eukaryota</taxon>
        <taxon>Fungi</taxon>
        <taxon>Dikarya</taxon>
        <taxon>Ascomycota</taxon>
        <taxon>Pezizomycotina</taxon>
        <taxon>Sordariomycetes</taxon>
        <taxon>Hypocreomycetidae</taxon>
        <taxon>Hypocreales</taxon>
        <taxon>Cordycipitaceae</taxon>
        <taxon>Beauveria</taxon>
        <taxon>Beauveria brongniartii</taxon>
    </lineage>
</organism>
<feature type="domain" description="DNA2/NAM7 helicase helicase" evidence="1">
    <location>
        <begin position="106"/>
        <end position="193"/>
    </location>
</feature>
<gene>
    <name evidence="2" type="ORF">BBO_01491</name>
</gene>
<sequence length="358" mass="40838">MVNDAYTVFVERNPNRRAASALMFREEVLAVLLYENIPKNESQDTEQKTSSAPRHQAINVFRQQVENITQSNRELYSPRQHEHSLAAIAIQRVVADQNSFISYCWPKRTADPGSWNTLKKTLLEHIKELLKAIILELDVIFCTPHTAKDLKNNCQDWNPTLVIIDKAGLLTETQLLVPISCWPHTATLIVGDPTENEDDVRVLEFDDLVSEQRRYSILARAQALHGVDFTLRENHRVYGSAGEYMSRNMFNGSMVCTHFGDWAASASLSAYVNKNLEASKNLVWFDLDDAVETAAGTSYINTAQARFCVELALQFCRGCDFLLVIDWLAWKNGKLEKKEIRRGRVLIICMHAQHRELI</sequence>
<dbReference type="InterPro" id="IPR041677">
    <property type="entry name" value="DNA2/NAM7_AAA_11"/>
</dbReference>
<dbReference type="EMBL" id="AZHA01000003">
    <property type="protein sequence ID" value="OAA49856.1"/>
    <property type="molecule type" value="Genomic_DNA"/>
</dbReference>
<protein>
    <submittedName>
        <fullName evidence="2">MFS monocarboxylate transporter</fullName>
    </submittedName>
</protein>
<dbReference type="Gene3D" id="3.40.50.300">
    <property type="entry name" value="P-loop containing nucleotide triphosphate hydrolases"/>
    <property type="match status" value="1"/>
</dbReference>
<reference evidence="2 3" key="1">
    <citation type="journal article" date="2016" name="Genome Biol. Evol.">
        <title>Divergent and convergent evolution of fungal pathogenicity.</title>
        <authorList>
            <person name="Shang Y."/>
            <person name="Xiao G."/>
            <person name="Zheng P."/>
            <person name="Cen K."/>
            <person name="Zhan S."/>
            <person name="Wang C."/>
        </authorList>
    </citation>
    <scope>NUCLEOTIDE SEQUENCE [LARGE SCALE GENOMIC DNA]</scope>
    <source>
        <strain evidence="2 3">RCEF 3172</strain>
    </source>
</reference>
<dbReference type="Proteomes" id="UP000076863">
    <property type="component" value="Unassembled WGS sequence"/>
</dbReference>
<name>A0A167J6M9_9HYPO</name>
<keyword evidence="3" id="KW-1185">Reference proteome</keyword>
<proteinExistence type="predicted"/>
<comment type="caution">
    <text evidence="2">The sequence shown here is derived from an EMBL/GenBank/DDBJ whole genome shotgun (WGS) entry which is preliminary data.</text>
</comment>
<dbReference type="Pfam" id="PF13086">
    <property type="entry name" value="AAA_11"/>
    <property type="match status" value="1"/>
</dbReference>
<dbReference type="InterPro" id="IPR027417">
    <property type="entry name" value="P-loop_NTPase"/>
</dbReference>
<dbReference type="OrthoDB" id="6513042at2759"/>
<evidence type="ECO:0000313" key="2">
    <source>
        <dbReference type="EMBL" id="OAA49856.1"/>
    </source>
</evidence>
<evidence type="ECO:0000259" key="1">
    <source>
        <dbReference type="Pfam" id="PF13086"/>
    </source>
</evidence>
<dbReference type="GO" id="GO:0004386">
    <property type="term" value="F:helicase activity"/>
    <property type="evidence" value="ECO:0007669"/>
    <property type="project" value="InterPro"/>
</dbReference>